<dbReference type="GO" id="GO:0005615">
    <property type="term" value="C:extracellular space"/>
    <property type="evidence" value="ECO:0007669"/>
    <property type="project" value="TreeGrafter"/>
</dbReference>
<dbReference type="InterPro" id="IPR029062">
    <property type="entry name" value="Class_I_gatase-like"/>
</dbReference>
<keyword evidence="11" id="KW-1185">Reference proteome</keyword>
<dbReference type="PANTHER" id="PTHR11705">
    <property type="entry name" value="PROTEASE FAMILY M14 CARBOXYPEPTIDASE A,B"/>
    <property type="match status" value="1"/>
</dbReference>
<dbReference type="SUPFAM" id="SSF52317">
    <property type="entry name" value="Class I glutamine amidotransferase-like"/>
    <property type="match status" value="1"/>
</dbReference>
<dbReference type="RefSeq" id="WP_101073849.1">
    <property type="nucleotide sequence ID" value="NZ_PISP01000003.1"/>
</dbReference>
<dbReference type="GO" id="GO:0006508">
    <property type="term" value="P:proteolysis"/>
    <property type="evidence" value="ECO:0007669"/>
    <property type="project" value="UniProtKB-KW"/>
</dbReference>
<evidence type="ECO:0000256" key="8">
    <source>
        <dbReference type="SAM" id="SignalP"/>
    </source>
</evidence>
<dbReference type="OrthoDB" id="9767214at2"/>
<keyword evidence="3" id="KW-0645">Protease</keyword>
<dbReference type="InterPro" id="IPR000834">
    <property type="entry name" value="Peptidase_M14"/>
</dbReference>
<dbReference type="AlphaFoldDB" id="A0A2N0VGT5"/>
<keyword evidence="6" id="KW-0482">Metalloprotease</keyword>
<keyword evidence="8" id="KW-0732">Signal</keyword>
<evidence type="ECO:0000256" key="1">
    <source>
        <dbReference type="ARBA" id="ARBA00001947"/>
    </source>
</evidence>
<dbReference type="PROSITE" id="PS52035">
    <property type="entry name" value="PEPTIDASE_M14"/>
    <property type="match status" value="1"/>
</dbReference>
<protein>
    <recommendedName>
        <fullName evidence="9">Peptidase M14 domain-containing protein</fullName>
    </recommendedName>
</protein>
<evidence type="ECO:0000256" key="4">
    <source>
        <dbReference type="ARBA" id="ARBA00022801"/>
    </source>
</evidence>
<dbReference type="GO" id="GO:0008270">
    <property type="term" value="F:zinc ion binding"/>
    <property type="evidence" value="ECO:0007669"/>
    <property type="project" value="InterPro"/>
</dbReference>
<name>A0A2N0VGT5_9BACT</name>
<feature type="active site" description="Proton donor/acceptor" evidence="7">
    <location>
        <position position="357"/>
    </location>
</feature>
<evidence type="ECO:0000313" key="11">
    <source>
        <dbReference type="Proteomes" id="UP000233398"/>
    </source>
</evidence>
<dbReference type="SUPFAM" id="SSF53187">
    <property type="entry name" value="Zn-dependent exopeptidases"/>
    <property type="match status" value="1"/>
</dbReference>
<proteinExistence type="inferred from homology"/>
<evidence type="ECO:0000256" key="6">
    <source>
        <dbReference type="ARBA" id="ARBA00023049"/>
    </source>
</evidence>
<comment type="caution">
    <text evidence="10">The sequence shown here is derived from an EMBL/GenBank/DDBJ whole genome shotgun (WGS) entry which is preliminary data.</text>
</comment>
<evidence type="ECO:0000256" key="7">
    <source>
        <dbReference type="PROSITE-ProRule" id="PRU01379"/>
    </source>
</evidence>
<feature type="domain" description="Peptidase M14" evidence="9">
    <location>
        <begin position="49"/>
        <end position="388"/>
    </location>
</feature>
<dbReference type="EMBL" id="PISP01000003">
    <property type="protein sequence ID" value="PKD43374.1"/>
    <property type="molecule type" value="Genomic_DNA"/>
</dbReference>
<comment type="cofactor">
    <cofactor evidence="1">
        <name>Zn(2+)</name>
        <dbReference type="ChEBI" id="CHEBI:29105"/>
    </cofactor>
</comment>
<dbReference type="PANTHER" id="PTHR11705:SF143">
    <property type="entry name" value="SLL0236 PROTEIN"/>
    <property type="match status" value="1"/>
</dbReference>
<feature type="signal peptide" evidence="8">
    <location>
        <begin position="1"/>
        <end position="21"/>
    </location>
</feature>
<dbReference type="Proteomes" id="UP000233398">
    <property type="component" value="Unassembled WGS sequence"/>
</dbReference>
<dbReference type="Gene3D" id="3.40.50.880">
    <property type="match status" value="1"/>
</dbReference>
<accession>A0A2N0VGT5</accession>
<reference evidence="10 11" key="1">
    <citation type="submission" date="2017-11" db="EMBL/GenBank/DDBJ databases">
        <title>Rhodohalobacter 15182 sp. nov., isolated from a salt lake.</title>
        <authorList>
            <person name="Han S."/>
        </authorList>
    </citation>
    <scope>NUCLEOTIDE SEQUENCE [LARGE SCALE GENOMIC DNA]</scope>
    <source>
        <strain evidence="10 11">15182</strain>
    </source>
</reference>
<keyword evidence="4" id="KW-0378">Hydrolase</keyword>
<comment type="similarity">
    <text evidence="2 7">Belongs to the peptidase M14 family.</text>
</comment>
<evidence type="ECO:0000313" key="10">
    <source>
        <dbReference type="EMBL" id="PKD43374.1"/>
    </source>
</evidence>
<sequence length="871" mass="98649">MNAIKLLLTSLLFLLITSPAASQLLNDRFQFDPELPYNSDVTSPADFLGYQPGEEYSHHYQLGAYLKNLASESDRVSVITYGQTYEGRDLWLVIITNEENHANLEQIRENNLSLADFEGLSSNEAAELAEDHPAIVWLSYGVHGNEASSAEAALQTAYRLAAAEDDESARFRDESVVIIDPILNADGRDRYVTWYKSSQANMLNTDAADLEHDEIWPGGRTNHYWFDLNRDWVWLVHPESRGRIAEYQKWMPQVHLDIHEQGFNNNYFTMPGTTPRNLQLPDDYEEWSDRFGRGTIEEFDKHNINYATTEGFDFFYPGYGSSYPSLMGGIGMLAEQGGHSRGGRAVETEEGYILTLEQRIFDHYKNSVATVRTAVENREELLNYFRESLNPANSKVETKAYILPDNPNDHTYDVIDIMLKQGVKVERAGENFSLRNAFDYWDNEPQRRSFSEGDFIIRTNQTKHMFITTLFEPEMAIEDSVMYDMSVWSIPMAYNLDAARVNDDPSVSTSVVDEAPAREKGVINPSAEYAFVIDWNQPTAPKALGELWRRGYKVRSAEKIFTKDGVEFSRGSLIVMLGRNYDKRSDASRDMQEIADYAGVIIRGLETGRMDSGMDLASRSSTVLDQPKVAMVIDQPFNSYTAGQIWFQFDQNVEYGISRIRSHRLASIDLDEYDVIILPGQGGSAPHYGESQQQAVKEWVERGGTLVATEASSHSLTQDRMEWINVELVKEEEEDEDAPDVAAYTPYEARVDTFGLRRIPGASFKSHVDVTNPLAFGVKEKLYSLTYNTDQMVPSSSYQVVGYYEKDPENLLVSGYASQENIQKAAGNVFAGVASMGRGKVVLLADNTQYRMFWRGPERLMINAVMLMPSM</sequence>
<dbReference type="CDD" id="cd03143">
    <property type="entry name" value="A4_beta-galactosidase_middle_domain"/>
    <property type="match status" value="1"/>
</dbReference>
<dbReference type="Gene3D" id="3.40.630.10">
    <property type="entry name" value="Zn peptidases"/>
    <property type="match status" value="1"/>
</dbReference>
<evidence type="ECO:0000256" key="3">
    <source>
        <dbReference type="ARBA" id="ARBA00022670"/>
    </source>
</evidence>
<dbReference type="SMART" id="SM00631">
    <property type="entry name" value="Zn_pept"/>
    <property type="match status" value="1"/>
</dbReference>
<evidence type="ECO:0000256" key="5">
    <source>
        <dbReference type="ARBA" id="ARBA00022833"/>
    </source>
</evidence>
<dbReference type="GO" id="GO:0004181">
    <property type="term" value="F:metallocarboxypeptidase activity"/>
    <property type="evidence" value="ECO:0007669"/>
    <property type="project" value="InterPro"/>
</dbReference>
<feature type="chain" id="PRO_5014949079" description="Peptidase M14 domain-containing protein" evidence="8">
    <location>
        <begin position="22"/>
        <end position="871"/>
    </location>
</feature>
<dbReference type="Pfam" id="PF00246">
    <property type="entry name" value="Peptidase_M14"/>
    <property type="match status" value="1"/>
</dbReference>
<gene>
    <name evidence="10" type="ORF">CWD77_12270</name>
</gene>
<evidence type="ECO:0000256" key="2">
    <source>
        <dbReference type="ARBA" id="ARBA00005988"/>
    </source>
</evidence>
<organism evidence="10 11">
    <name type="scientific">Rhodohalobacter barkolensis</name>
    <dbReference type="NCBI Taxonomy" id="2053187"/>
    <lineage>
        <taxon>Bacteria</taxon>
        <taxon>Pseudomonadati</taxon>
        <taxon>Balneolota</taxon>
        <taxon>Balneolia</taxon>
        <taxon>Balneolales</taxon>
        <taxon>Balneolaceae</taxon>
        <taxon>Rhodohalobacter</taxon>
    </lineage>
</organism>
<keyword evidence="5" id="KW-0862">Zinc</keyword>
<evidence type="ECO:0000259" key="9">
    <source>
        <dbReference type="PROSITE" id="PS52035"/>
    </source>
</evidence>